<dbReference type="Proteomes" id="UP001239445">
    <property type="component" value="Unassembled WGS sequence"/>
</dbReference>
<protein>
    <submittedName>
        <fullName evidence="2">Uncharacterized protein</fullName>
    </submittedName>
</protein>
<feature type="region of interest" description="Disordered" evidence="1">
    <location>
        <begin position="72"/>
        <end position="106"/>
    </location>
</feature>
<dbReference type="AlphaFoldDB" id="A0AAJ0BGN3"/>
<sequence length="223" mass="24828">MVWPHRTRVDMRVSGSTNSILVARANVNTPSRTPRAALSRPFGFPFYSCTWNFLTDVGTLRKRKSVPGTLGAQQAALDSETVPGDPRPSHSCLTGSGPRDPRQPGPYVEALANKQPARSEFRGTPAPECVGKIKRQNKTRRDDLGDAPDVLNPDSCWVTTSLDDVGEQRSCHSRIRRRHLPAQRAFCKRKMHLIQNDAALCYSVSMLCEASMHGFRKTKMAIR</sequence>
<name>A0AAJ0BGN3_9PEZI</name>
<dbReference type="EMBL" id="MU839830">
    <property type="protein sequence ID" value="KAK1757913.1"/>
    <property type="molecule type" value="Genomic_DNA"/>
</dbReference>
<comment type="caution">
    <text evidence="2">The sequence shown here is derived from an EMBL/GenBank/DDBJ whole genome shotgun (WGS) entry which is preliminary data.</text>
</comment>
<keyword evidence="3" id="KW-1185">Reference proteome</keyword>
<evidence type="ECO:0000256" key="1">
    <source>
        <dbReference type="SAM" id="MobiDB-lite"/>
    </source>
</evidence>
<gene>
    <name evidence="2" type="ORF">QBC47DRAFT_167364</name>
</gene>
<accession>A0AAJ0BGN3</accession>
<evidence type="ECO:0000313" key="3">
    <source>
        <dbReference type="Proteomes" id="UP001239445"/>
    </source>
</evidence>
<proteinExistence type="predicted"/>
<organism evidence="2 3">
    <name type="scientific">Echria macrotheca</name>
    <dbReference type="NCBI Taxonomy" id="438768"/>
    <lineage>
        <taxon>Eukaryota</taxon>
        <taxon>Fungi</taxon>
        <taxon>Dikarya</taxon>
        <taxon>Ascomycota</taxon>
        <taxon>Pezizomycotina</taxon>
        <taxon>Sordariomycetes</taxon>
        <taxon>Sordariomycetidae</taxon>
        <taxon>Sordariales</taxon>
        <taxon>Schizotheciaceae</taxon>
        <taxon>Echria</taxon>
    </lineage>
</organism>
<reference evidence="2" key="1">
    <citation type="submission" date="2023-06" db="EMBL/GenBank/DDBJ databases">
        <title>Genome-scale phylogeny and comparative genomics of the fungal order Sordariales.</title>
        <authorList>
            <consortium name="Lawrence Berkeley National Laboratory"/>
            <person name="Hensen N."/>
            <person name="Bonometti L."/>
            <person name="Westerberg I."/>
            <person name="Brannstrom I.O."/>
            <person name="Guillou S."/>
            <person name="Cros-Aarteil S."/>
            <person name="Calhoun S."/>
            <person name="Haridas S."/>
            <person name="Kuo A."/>
            <person name="Mondo S."/>
            <person name="Pangilinan J."/>
            <person name="Riley R."/>
            <person name="Labutti K."/>
            <person name="Andreopoulos B."/>
            <person name="Lipzen A."/>
            <person name="Chen C."/>
            <person name="Yanf M."/>
            <person name="Daum C."/>
            <person name="Ng V."/>
            <person name="Clum A."/>
            <person name="Steindorff A."/>
            <person name="Ohm R."/>
            <person name="Martin F."/>
            <person name="Silar P."/>
            <person name="Natvig D."/>
            <person name="Lalanne C."/>
            <person name="Gautier V."/>
            <person name="Ament-Velasquez S.L."/>
            <person name="Kruys A."/>
            <person name="Hutchinson M.I."/>
            <person name="Powell A.J."/>
            <person name="Barry K."/>
            <person name="Miller A.N."/>
            <person name="Grigoriev I.V."/>
            <person name="Debuchy R."/>
            <person name="Gladieux P."/>
            <person name="Thoren M.H."/>
            <person name="Johannesson H."/>
        </authorList>
    </citation>
    <scope>NUCLEOTIDE SEQUENCE</scope>
    <source>
        <strain evidence="2">PSN4</strain>
    </source>
</reference>
<evidence type="ECO:0000313" key="2">
    <source>
        <dbReference type="EMBL" id="KAK1757913.1"/>
    </source>
</evidence>